<sequence length="139" mass="15339">MASLNHLITPMGRVYVVAVVLDFWTVFNAILKAHSKEFGINSGGMQSKEHFMQLRQLLALQNRPRPLNDPYELETQCFCPLSLIAIIGSGTRMTGQLPPCAFEEDQTLGGNWIKDKIDTIPIRAPGFIPDDVPAEASGV</sequence>
<dbReference type="AlphaFoldDB" id="A0A8H5TIJ9"/>
<organism evidence="1 2">
    <name type="scientific">Fusarium circinatum</name>
    <name type="common">Pitch canker fungus</name>
    <name type="synonym">Gibberella circinata</name>
    <dbReference type="NCBI Taxonomy" id="48490"/>
    <lineage>
        <taxon>Eukaryota</taxon>
        <taxon>Fungi</taxon>
        <taxon>Dikarya</taxon>
        <taxon>Ascomycota</taxon>
        <taxon>Pezizomycotina</taxon>
        <taxon>Sordariomycetes</taxon>
        <taxon>Hypocreomycetidae</taxon>
        <taxon>Hypocreales</taxon>
        <taxon>Nectriaceae</taxon>
        <taxon>Fusarium</taxon>
        <taxon>Fusarium fujikuroi species complex</taxon>
    </lineage>
</organism>
<gene>
    <name evidence="1" type="ORF">FCIRC_8177</name>
</gene>
<protein>
    <submittedName>
        <fullName evidence="1">Uncharacterized protein</fullName>
    </submittedName>
</protein>
<name>A0A8H5TIJ9_FUSCI</name>
<dbReference type="EMBL" id="JAAQPE010000272">
    <property type="protein sequence ID" value="KAF5672894.1"/>
    <property type="molecule type" value="Genomic_DNA"/>
</dbReference>
<evidence type="ECO:0000313" key="1">
    <source>
        <dbReference type="EMBL" id="KAF5672894.1"/>
    </source>
</evidence>
<reference evidence="1 2" key="2">
    <citation type="submission" date="2020-05" db="EMBL/GenBank/DDBJ databases">
        <title>Identification and distribution of gene clusters putatively required for synthesis of sphingolipid metabolism inhibitors in phylogenetically diverse species of the filamentous fungus Fusarium.</title>
        <authorList>
            <person name="Kim H.-S."/>
            <person name="Busman M."/>
            <person name="Brown D.W."/>
            <person name="Divon H."/>
            <person name="Uhlig S."/>
            <person name="Proctor R.H."/>
        </authorList>
    </citation>
    <scope>NUCLEOTIDE SEQUENCE [LARGE SCALE GENOMIC DNA]</scope>
    <source>
        <strain evidence="1 2">NRRL 25331</strain>
    </source>
</reference>
<proteinExistence type="predicted"/>
<keyword evidence="2" id="KW-1185">Reference proteome</keyword>
<comment type="caution">
    <text evidence="1">The sequence shown here is derived from an EMBL/GenBank/DDBJ whole genome shotgun (WGS) entry which is preliminary data.</text>
</comment>
<dbReference type="Proteomes" id="UP000572754">
    <property type="component" value="Unassembled WGS sequence"/>
</dbReference>
<accession>A0A8H5TIJ9</accession>
<reference evidence="2" key="1">
    <citation type="journal article" date="2020" name="BMC Genomics">
        <title>Correction to: Identification and distribution of gene clusters required for synthesis of sphingolipid metabolism inhibitors in diverse species of the filamentous fungus Fusarium.</title>
        <authorList>
            <person name="Kim H.S."/>
            <person name="Lohmar J.M."/>
            <person name="Busman M."/>
            <person name="Brown D.W."/>
            <person name="Naumann T.A."/>
            <person name="Divon H.H."/>
            <person name="Lysoe E."/>
            <person name="Uhlig S."/>
            <person name="Proctor R.H."/>
        </authorList>
    </citation>
    <scope>NUCLEOTIDE SEQUENCE [LARGE SCALE GENOMIC DNA]</scope>
    <source>
        <strain evidence="2">NRRL 25331</strain>
    </source>
</reference>
<evidence type="ECO:0000313" key="2">
    <source>
        <dbReference type="Proteomes" id="UP000572754"/>
    </source>
</evidence>